<reference evidence="2 3" key="1">
    <citation type="submission" date="2014-04" db="EMBL/GenBank/DDBJ databases">
        <title>Evolutionary Origins and Diversification of the Mycorrhizal Mutualists.</title>
        <authorList>
            <consortium name="DOE Joint Genome Institute"/>
            <consortium name="Mycorrhizal Genomics Consortium"/>
            <person name="Kohler A."/>
            <person name="Kuo A."/>
            <person name="Nagy L.G."/>
            <person name="Floudas D."/>
            <person name="Copeland A."/>
            <person name="Barry K.W."/>
            <person name="Cichocki N."/>
            <person name="Veneault-Fourrey C."/>
            <person name="LaButti K."/>
            <person name="Lindquist E.A."/>
            <person name="Lipzen A."/>
            <person name="Lundell T."/>
            <person name="Morin E."/>
            <person name="Murat C."/>
            <person name="Riley R."/>
            <person name="Ohm R."/>
            <person name="Sun H."/>
            <person name="Tunlid A."/>
            <person name="Henrissat B."/>
            <person name="Grigoriev I.V."/>
            <person name="Hibbett D.S."/>
            <person name="Martin F."/>
        </authorList>
    </citation>
    <scope>NUCLEOTIDE SEQUENCE [LARGE SCALE GENOMIC DNA]</scope>
    <source>
        <strain evidence="2 3">Koide BX008</strain>
    </source>
</reference>
<dbReference type="Proteomes" id="UP000054549">
    <property type="component" value="Unassembled WGS sequence"/>
</dbReference>
<name>A0A0C2WKR2_AMAMK</name>
<dbReference type="OrthoDB" id="2570975at2759"/>
<dbReference type="EMBL" id="KN818401">
    <property type="protein sequence ID" value="KIL56763.1"/>
    <property type="molecule type" value="Genomic_DNA"/>
</dbReference>
<dbReference type="AlphaFoldDB" id="A0A0C2WKR2"/>
<gene>
    <name evidence="2" type="ORF">M378DRAFT_133698</name>
</gene>
<protein>
    <recommendedName>
        <fullName evidence="4">Clp1</fullName>
    </recommendedName>
</protein>
<evidence type="ECO:0000256" key="1">
    <source>
        <dbReference type="SAM" id="MobiDB-lite"/>
    </source>
</evidence>
<evidence type="ECO:0000313" key="2">
    <source>
        <dbReference type="EMBL" id="KIL56763.1"/>
    </source>
</evidence>
<keyword evidence="3" id="KW-1185">Reference proteome</keyword>
<dbReference type="InParanoid" id="A0A0C2WKR2"/>
<sequence>MVARFVTKSRAHHPHHNRNREHILDSPSHPSQRYNFTTRRASSCAPVKRILGKQQRGFQQMRAPLSNKSAIVNRASETIAPTTAKIRLPRTLPRPALREIDTSIIDDAFPVLKGLPPQYIRDSLAVVAPHMLVALRNVQTSVSSSCLPSEVDVELSPESEEARANPPTHMLAVYASSSSNGKTKVTLFPSHQLVFSAHCANLPALPPSSPSSPSSSPSSDTQHTQRRLLVVPFRLPVPATFPLLYSYLYTKRADVLLESLEPEHGDMASLTRTAALIQGLWQNTCVLGVVDNVLYDTLDHAWGKVMSALETTQSSL</sequence>
<feature type="region of interest" description="Disordered" evidence="1">
    <location>
        <begin position="1"/>
        <end position="31"/>
    </location>
</feature>
<feature type="compositionally biased region" description="Basic residues" evidence="1">
    <location>
        <begin position="7"/>
        <end position="19"/>
    </location>
</feature>
<evidence type="ECO:0008006" key="4">
    <source>
        <dbReference type="Google" id="ProtNLM"/>
    </source>
</evidence>
<accession>A0A0C2WKR2</accession>
<evidence type="ECO:0000313" key="3">
    <source>
        <dbReference type="Proteomes" id="UP000054549"/>
    </source>
</evidence>
<dbReference type="HOGENOM" id="CLU_059618_0_0_1"/>
<organism evidence="2 3">
    <name type="scientific">Amanita muscaria (strain Koide BX008)</name>
    <dbReference type="NCBI Taxonomy" id="946122"/>
    <lineage>
        <taxon>Eukaryota</taxon>
        <taxon>Fungi</taxon>
        <taxon>Dikarya</taxon>
        <taxon>Basidiomycota</taxon>
        <taxon>Agaricomycotina</taxon>
        <taxon>Agaricomycetes</taxon>
        <taxon>Agaricomycetidae</taxon>
        <taxon>Agaricales</taxon>
        <taxon>Pluteineae</taxon>
        <taxon>Amanitaceae</taxon>
        <taxon>Amanita</taxon>
    </lineage>
</organism>
<proteinExistence type="predicted"/>